<proteinExistence type="predicted"/>
<gene>
    <name evidence="1" type="ORF">B7O87_05670</name>
</gene>
<dbReference type="RefSeq" id="WP_085727580.1">
    <property type="nucleotide sequence ID" value="NZ_NBYN01000027.1"/>
</dbReference>
<protein>
    <submittedName>
        <fullName evidence="1">Uncharacterized protein</fullName>
    </submittedName>
</protein>
<dbReference type="Proteomes" id="UP000192997">
    <property type="component" value="Unassembled WGS sequence"/>
</dbReference>
<evidence type="ECO:0000313" key="2">
    <source>
        <dbReference type="Proteomes" id="UP000192997"/>
    </source>
</evidence>
<dbReference type="EMBL" id="NBYN01000027">
    <property type="protein sequence ID" value="OSO93277.1"/>
    <property type="molecule type" value="Genomic_DNA"/>
</dbReference>
<sequence length="75" mass="8316">MPTSIAELLPTISELSRADKLQLVQIVLQQLAAEEGIKKPKKSLRGTLKHYANPSLIEQEQTAWLNAVGDDYEPS</sequence>
<comment type="caution">
    <text evidence="1">The sequence shown here is derived from an EMBL/GenBank/DDBJ whole genome shotgun (WGS) entry which is preliminary data.</text>
</comment>
<accession>A0A1X4G946</accession>
<organism evidence="1 2">
    <name type="scientific">Cylindrospermopsis raciborskii CENA303</name>
    <dbReference type="NCBI Taxonomy" id="1170769"/>
    <lineage>
        <taxon>Bacteria</taxon>
        <taxon>Bacillati</taxon>
        <taxon>Cyanobacteriota</taxon>
        <taxon>Cyanophyceae</taxon>
        <taxon>Nostocales</taxon>
        <taxon>Aphanizomenonaceae</taxon>
        <taxon>Cylindrospermopsis</taxon>
    </lineage>
</organism>
<name>A0A1X4G946_9CYAN</name>
<reference evidence="2" key="1">
    <citation type="submission" date="2017-04" db="EMBL/GenBank/DDBJ databases">
        <authorList>
            <person name="Abreu V.A."/>
            <person name="Popin R.V."/>
            <person name="Rigonato J."/>
            <person name="Andreote A.P."/>
            <person name="Schaker P.C."/>
            <person name="Hoff-Risseti C."/>
            <person name="Alvarenga D.O."/>
            <person name="Varani A.M."/>
            <person name="Fiore M.F."/>
        </authorList>
    </citation>
    <scope>NUCLEOTIDE SEQUENCE [LARGE SCALE GENOMIC DNA]</scope>
    <source>
        <strain evidence="2">CENA303</strain>
    </source>
</reference>
<dbReference type="AlphaFoldDB" id="A0A1X4G946"/>
<evidence type="ECO:0000313" key="1">
    <source>
        <dbReference type="EMBL" id="OSO93277.1"/>
    </source>
</evidence>